<proteinExistence type="predicted"/>
<sequence length="121" mass="14051">MKSINTALVTRSSKVHSNMQTLMSIDKYILTPHFYKCNNMLTMREKGKEREKKGIEINRHVGNRYKFAQSPALQQNIDNYVPVDRTREVNDWGLGGVVKMSPFCGPFMRFHQTSSSNVLYY</sequence>
<protein>
    <submittedName>
        <fullName evidence="2">Uncharacterized protein LOC111120217</fullName>
    </submittedName>
</protein>
<dbReference type="AlphaFoldDB" id="A0A8B8CN84"/>
<organism evidence="1 2">
    <name type="scientific">Crassostrea virginica</name>
    <name type="common">Eastern oyster</name>
    <dbReference type="NCBI Taxonomy" id="6565"/>
    <lineage>
        <taxon>Eukaryota</taxon>
        <taxon>Metazoa</taxon>
        <taxon>Spiralia</taxon>
        <taxon>Lophotrochozoa</taxon>
        <taxon>Mollusca</taxon>
        <taxon>Bivalvia</taxon>
        <taxon>Autobranchia</taxon>
        <taxon>Pteriomorphia</taxon>
        <taxon>Ostreida</taxon>
        <taxon>Ostreoidea</taxon>
        <taxon>Ostreidae</taxon>
        <taxon>Crassostrea</taxon>
    </lineage>
</organism>
<dbReference type="GeneID" id="111120217"/>
<keyword evidence="1" id="KW-1185">Reference proteome</keyword>
<gene>
    <name evidence="2" type="primary">LOC111120217</name>
</gene>
<dbReference type="KEGG" id="cvn:111120217"/>
<evidence type="ECO:0000313" key="1">
    <source>
        <dbReference type="Proteomes" id="UP000694844"/>
    </source>
</evidence>
<name>A0A8B8CN84_CRAVI</name>
<reference evidence="2" key="1">
    <citation type="submission" date="2025-08" db="UniProtKB">
        <authorList>
            <consortium name="RefSeq"/>
        </authorList>
    </citation>
    <scope>IDENTIFICATION</scope>
    <source>
        <tissue evidence="2">Whole sample</tissue>
    </source>
</reference>
<evidence type="ECO:0000313" key="2">
    <source>
        <dbReference type="RefSeq" id="XP_022316654.1"/>
    </source>
</evidence>
<accession>A0A8B8CN84</accession>
<dbReference type="RefSeq" id="XP_022316654.1">
    <property type="nucleotide sequence ID" value="XM_022460946.1"/>
</dbReference>
<dbReference type="Proteomes" id="UP000694844">
    <property type="component" value="Chromosome 2"/>
</dbReference>